<name>A0A4R3MM01_9FIRM</name>
<dbReference type="OrthoDB" id="7066170at2"/>
<keyword evidence="2" id="KW-1185">Reference proteome</keyword>
<dbReference type="RefSeq" id="WP_132251672.1">
    <property type="nucleotide sequence ID" value="NZ_SMAL01000004.1"/>
</dbReference>
<reference evidence="1 2" key="1">
    <citation type="submission" date="2019-03" db="EMBL/GenBank/DDBJ databases">
        <title>Genomic Encyclopedia of Type Strains, Phase IV (KMG-IV): sequencing the most valuable type-strain genomes for metagenomic binning, comparative biology and taxonomic classification.</title>
        <authorList>
            <person name="Goeker M."/>
        </authorList>
    </citation>
    <scope>NUCLEOTIDE SEQUENCE [LARGE SCALE GENOMIC DNA]</scope>
    <source>
        <strain evidence="1 2">DSM 24629</strain>
    </source>
</reference>
<evidence type="ECO:0000313" key="2">
    <source>
        <dbReference type="Proteomes" id="UP000294902"/>
    </source>
</evidence>
<protein>
    <submittedName>
        <fullName evidence="1">Meiotically Up-regulated Gene 113 (MUG113) protein</fullName>
    </submittedName>
</protein>
<proteinExistence type="predicted"/>
<organism evidence="1 2">
    <name type="scientific">Natranaerovirga pectinivora</name>
    <dbReference type="NCBI Taxonomy" id="682400"/>
    <lineage>
        <taxon>Bacteria</taxon>
        <taxon>Bacillati</taxon>
        <taxon>Bacillota</taxon>
        <taxon>Clostridia</taxon>
        <taxon>Lachnospirales</taxon>
        <taxon>Natranaerovirgaceae</taxon>
        <taxon>Natranaerovirga</taxon>
    </lineage>
</organism>
<dbReference type="EMBL" id="SMAL01000004">
    <property type="protein sequence ID" value="TCT14855.1"/>
    <property type="molecule type" value="Genomic_DNA"/>
</dbReference>
<dbReference type="AlphaFoldDB" id="A0A4R3MM01"/>
<dbReference type="Pfam" id="PF13455">
    <property type="entry name" value="MUG113"/>
    <property type="match status" value="1"/>
</dbReference>
<gene>
    <name evidence="1" type="ORF">EDC18_1041</name>
</gene>
<dbReference type="Proteomes" id="UP000294902">
    <property type="component" value="Unassembled WGS sequence"/>
</dbReference>
<accession>A0A4R3MM01</accession>
<comment type="caution">
    <text evidence="1">The sequence shown here is derived from an EMBL/GenBank/DDBJ whole genome shotgun (WGS) entry which is preliminary data.</text>
</comment>
<sequence>MKYEKISYLYLIVCRFKEYKFIKIGRTTDLYRRVHNIKTGCPHEITSVLIMKSEFEEEVIPMC</sequence>
<evidence type="ECO:0000313" key="1">
    <source>
        <dbReference type="EMBL" id="TCT14855.1"/>
    </source>
</evidence>